<keyword evidence="7" id="KW-0732">Signal</keyword>
<dbReference type="AlphaFoldDB" id="A0A7R7XB41"/>
<dbReference type="SUPFAM" id="SSF50022">
    <property type="entry name" value="ISP domain"/>
    <property type="match status" value="1"/>
</dbReference>
<feature type="compositionally biased region" description="Pro residues" evidence="6">
    <location>
        <begin position="31"/>
        <end position="40"/>
    </location>
</feature>
<gene>
    <name evidence="9" type="ORF">APUU_10651A</name>
</gene>
<feature type="signal peptide" evidence="7">
    <location>
        <begin position="1"/>
        <end position="23"/>
    </location>
</feature>
<feature type="chain" id="PRO_5031493045" description="Rieske domain-containing protein" evidence="7">
    <location>
        <begin position="24"/>
        <end position="389"/>
    </location>
</feature>
<feature type="domain" description="Rieske" evidence="8">
    <location>
        <begin position="74"/>
        <end position="172"/>
    </location>
</feature>
<dbReference type="KEGG" id="apuu:APUU_10651A"/>
<dbReference type="GeneID" id="64967828"/>
<organism evidence="9 10">
    <name type="scientific">Aspergillus puulaauensis</name>
    <dbReference type="NCBI Taxonomy" id="1220207"/>
    <lineage>
        <taxon>Eukaryota</taxon>
        <taxon>Fungi</taxon>
        <taxon>Dikarya</taxon>
        <taxon>Ascomycota</taxon>
        <taxon>Pezizomycotina</taxon>
        <taxon>Eurotiomycetes</taxon>
        <taxon>Eurotiomycetidae</taxon>
        <taxon>Eurotiales</taxon>
        <taxon>Aspergillaceae</taxon>
        <taxon>Aspergillus</taxon>
    </lineage>
</organism>
<dbReference type="InterPro" id="IPR017941">
    <property type="entry name" value="Rieske_2Fe-2S"/>
</dbReference>
<evidence type="ECO:0000256" key="2">
    <source>
        <dbReference type="ARBA" id="ARBA00022723"/>
    </source>
</evidence>
<dbReference type="PROSITE" id="PS51296">
    <property type="entry name" value="RIESKE"/>
    <property type="match status" value="1"/>
</dbReference>
<keyword evidence="3" id="KW-0560">Oxidoreductase</keyword>
<keyword evidence="4" id="KW-0408">Iron</keyword>
<feature type="region of interest" description="Disordered" evidence="6">
    <location>
        <begin position="25"/>
        <end position="44"/>
    </location>
</feature>
<dbReference type="PANTHER" id="PTHR43756:SF6">
    <property type="entry name" value="CLUSTER-BINDING PROTEIN, PUTATIVE (AFU_ORTHOLOGUE AFUA_6G03920)-RELATED"/>
    <property type="match status" value="1"/>
</dbReference>
<keyword evidence="1" id="KW-0001">2Fe-2S</keyword>
<dbReference type="Pfam" id="PF00355">
    <property type="entry name" value="Rieske"/>
    <property type="match status" value="1"/>
</dbReference>
<sequence length="389" mass="43312">MENLFPAFVAVLAGLIFLYRARTSSTTPKTIPSPSPPPSPAADIVSKESDFPPDWLASNQLFELERRAIFSKTWIPLTHKTHFPSSGSYHTYTLASIPILLIKGKDHRIRAFHNVCRHRAYAVATRESGTSTVLGCRYHGWSYNANGRLIRAPHFDGVQGFERGENGLFEVGVRVGGEGVVWVNMGDCEDEKEKEGDLSLRTRWIGGGKLEGGFNWKGALRTGYLVDSLGLETLVSGSFIQSLLGYFLPKAESTHLFPNMFIFTLPSSGCWLSLSFIPASERVTSVRYDLYGAVNTKDEPAQAALGAIEEKVKSTISKLEMEYQSCFNTTGHPTSILQRLDLEHSDTQKQILSLLKAHSKLEKSHGAEIYPARREPRKNVKYQQAEQCL</sequence>
<dbReference type="Gene3D" id="2.102.10.10">
    <property type="entry name" value="Rieske [2Fe-2S] iron-sulphur domain"/>
    <property type="match status" value="1"/>
</dbReference>
<keyword evidence="10" id="KW-1185">Reference proteome</keyword>
<dbReference type="OrthoDB" id="426882at2759"/>
<proteinExistence type="predicted"/>
<keyword evidence="5" id="KW-0411">Iron-sulfur</keyword>
<accession>A0A7R7XB41</accession>
<evidence type="ECO:0000256" key="6">
    <source>
        <dbReference type="SAM" id="MobiDB-lite"/>
    </source>
</evidence>
<evidence type="ECO:0000256" key="3">
    <source>
        <dbReference type="ARBA" id="ARBA00023002"/>
    </source>
</evidence>
<reference evidence="9" key="1">
    <citation type="submission" date="2021-01" db="EMBL/GenBank/DDBJ databases">
        <authorList>
            <consortium name="Aspergillus puulaauensis MK2 genome sequencing consortium"/>
            <person name="Kazuki M."/>
            <person name="Futagami T."/>
        </authorList>
    </citation>
    <scope>NUCLEOTIDE SEQUENCE</scope>
    <source>
        <strain evidence="9">MK2</strain>
    </source>
</reference>
<dbReference type="CDD" id="cd03469">
    <property type="entry name" value="Rieske_RO_Alpha_N"/>
    <property type="match status" value="1"/>
</dbReference>
<dbReference type="GO" id="GO:0016491">
    <property type="term" value="F:oxidoreductase activity"/>
    <property type="evidence" value="ECO:0007669"/>
    <property type="project" value="UniProtKB-KW"/>
</dbReference>
<evidence type="ECO:0000256" key="1">
    <source>
        <dbReference type="ARBA" id="ARBA00022714"/>
    </source>
</evidence>
<evidence type="ECO:0000256" key="4">
    <source>
        <dbReference type="ARBA" id="ARBA00023004"/>
    </source>
</evidence>
<keyword evidence="2" id="KW-0479">Metal-binding</keyword>
<dbReference type="PANTHER" id="PTHR43756">
    <property type="entry name" value="CHOLINE MONOOXYGENASE, CHLOROPLASTIC"/>
    <property type="match status" value="1"/>
</dbReference>
<dbReference type="GO" id="GO:0046872">
    <property type="term" value="F:metal ion binding"/>
    <property type="evidence" value="ECO:0007669"/>
    <property type="project" value="UniProtKB-KW"/>
</dbReference>
<dbReference type="GO" id="GO:0051537">
    <property type="term" value="F:2 iron, 2 sulfur cluster binding"/>
    <property type="evidence" value="ECO:0007669"/>
    <property type="project" value="UniProtKB-KW"/>
</dbReference>
<dbReference type="PRINTS" id="PR00090">
    <property type="entry name" value="RNGDIOXGNASE"/>
</dbReference>
<dbReference type="EMBL" id="AP024443">
    <property type="protein sequence ID" value="BCS17823.1"/>
    <property type="molecule type" value="Genomic_DNA"/>
</dbReference>
<evidence type="ECO:0000313" key="9">
    <source>
        <dbReference type="EMBL" id="BCS17823.1"/>
    </source>
</evidence>
<evidence type="ECO:0000313" key="10">
    <source>
        <dbReference type="Proteomes" id="UP000654913"/>
    </source>
</evidence>
<reference evidence="9" key="2">
    <citation type="submission" date="2021-02" db="EMBL/GenBank/DDBJ databases">
        <title>Aspergillus puulaauensis MK2 genome sequence.</title>
        <authorList>
            <person name="Futagami T."/>
            <person name="Mori K."/>
            <person name="Kadooka C."/>
            <person name="Tanaka T."/>
        </authorList>
    </citation>
    <scope>NUCLEOTIDE SEQUENCE</scope>
    <source>
        <strain evidence="9">MK2</strain>
    </source>
</reference>
<protein>
    <recommendedName>
        <fullName evidence="8">Rieske domain-containing protein</fullName>
    </recommendedName>
</protein>
<evidence type="ECO:0000256" key="7">
    <source>
        <dbReference type="SAM" id="SignalP"/>
    </source>
</evidence>
<dbReference type="InterPro" id="IPR001663">
    <property type="entry name" value="Rng_hydr_dOase-A"/>
</dbReference>
<evidence type="ECO:0000256" key="5">
    <source>
        <dbReference type="ARBA" id="ARBA00023014"/>
    </source>
</evidence>
<name>A0A7R7XB41_9EURO</name>
<dbReference type="InterPro" id="IPR036922">
    <property type="entry name" value="Rieske_2Fe-2S_sf"/>
</dbReference>
<evidence type="ECO:0000259" key="8">
    <source>
        <dbReference type="PROSITE" id="PS51296"/>
    </source>
</evidence>
<dbReference type="Proteomes" id="UP000654913">
    <property type="component" value="Chromosome 1"/>
</dbReference>
<dbReference type="RefSeq" id="XP_041550017.1">
    <property type="nucleotide sequence ID" value="XM_041703163.1"/>
</dbReference>